<dbReference type="EMBL" id="GL988032">
    <property type="protein sequence ID" value="EGS23917.1"/>
    <property type="molecule type" value="Genomic_DNA"/>
</dbReference>
<evidence type="ECO:0000256" key="7">
    <source>
        <dbReference type="SAM" id="MobiDB-lite"/>
    </source>
</evidence>
<feature type="domain" description="ORC5 lid" evidence="10">
    <location>
        <begin position="230"/>
        <end position="289"/>
    </location>
</feature>
<keyword evidence="6" id="KW-0539">Nucleus</keyword>
<dbReference type="GeneID" id="18254664"/>
<feature type="region of interest" description="Disordered" evidence="7">
    <location>
        <begin position="384"/>
        <end position="404"/>
    </location>
</feature>
<feature type="region of interest" description="Disordered" evidence="7">
    <location>
        <begin position="303"/>
        <end position="339"/>
    </location>
</feature>
<keyword evidence="5" id="KW-0067">ATP-binding</keyword>
<dbReference type="eggNOG" id="KOG2543">
    <property type="taxonomic scope" value="Eukaryota"/>
</dbReference>
<dbReference type="AlphaFoldDB" id="G0RYD1"/>
<dbReference type="SUPFAM" id="SSF52540">
    <property type="entry name" value="P-loop containing nucleoside triphosphate hydrolases"/>
    <property type="match status" value="1"/>
</dbReference>
<dbReference type="InterPro" id="IPR041664">
    <property type="entry name" value="AAA_16"/>
</dbReference>
<keyword evidence="12" id="KW-1185">Reference proteome</keyword>
<evidence type="ECO:0000256" key="1">
    <source>
        <dbReference type="ARBA" id="ARBA00004123"/>
    </source>
</evidence>
<dbReference type="Pfam" id="PF21639">
    <property type="entry name" value="ORC5_lid"/>
    <property type="match status" value="1"/>
</dbReference>
<dbReference type="Pfam" id="PF13191">
    <property type="entry name" value="AAA_16"/>
    <property type="match status" value="1"/>
</dbReference>
<dbReference type="InterPro" id="IPR048866">
    <property type="entry name" value="ORC5_lid"/>
</dbReference>
<evidence type="ECO:0000259" key="8">
    <source>
        <dbReference type="Pfam" id="PF13191"/>
    </source>
</evidence>
<evidence type="ECO:0000313" key="12">
    <source>
        <dbReference type="Proteomes" id="UP000008066"/>
    </source>
</evidence>
<evidence type="ECO:0000256" key="5">
    <source>
        <dbReference type="ARBA" id="ARBA00022840"/>
    </source>
</evidence>
<dbReference type="STRING" id="759272.G0RYD1"/>
<gene>
    <name evidence="11" type="ORF">CTHT_0006260</name>
</gene>
<dbReference type="RefSeq" id="XP_006691159.1">
    <property type="nucleotide sequence ID" value="XM_006691096.1"/>
</dbReference>
<dbReference type="GO" id="GO:0006270">
    <property type="term" value="P:DNA replication initiation"/>
    <property type="evidence" value="ECO:0007669"/>
    <property type="project" value="TreeGrafter"/>
</dbReference>
<sequence length="529" mass="57042">MNLFRLPDELIFSALCQQFPCRDPQIRALATLLHPSAAPCPNLVLHGTEATGKTAITSALLSKLSSSLDNQDEKEGPTLRYAIINSLECITARHLYETAVAKVAAALEWDLSSSGRCESVSQLTVELCKMLKYPSRPDGFRFVLVFDGIDRQREAPGTLLPGLARLSEIIPRLTTLFIVTTPPPSLHLHPPIPHIYFPPYSKPDYVTILSATKPPPPSPTTSPSDTADLWMRFIGAVYDSLAKAACRTLPALKHACETLWPRFTAPIAQGIYGAREFSKLLVAGRVLFQDENVLEPGVVSLPPAGSSKPSLPSNPNPSFITAGPLSPVKKPPQPSATLKGTTTADLATLLPPTARLLLLASYLASHNPSRYDITLFSTHYHGRKRRLGGPKLKSSTPGQRSKHRKISRKLLGAHAFVLERMLAIYAAVRSEWDPKFNLREGDEVVALTGDVDVGMALATLASLRLLVKVGGAGGGGSAAMGGIGLSGGGGLVPADVMDRGGKWRVNVGWEFVRRVGRSLGVEVEEWLVE</sequence>
<evidence type="ECO:0000259" key="9">
    <source>
        <dbReference type="Pfam" id="PF14630"/>
    </source>
</evidence>
<dbReference type="InterPro" id="IPR047088">
    <property type="entry name" value="ORC5_C"/>
</dbReference>
<dbReference type="HOGENOM" id="CLU_028223_2_0_1"/>
<keyword evidence="3" id="KW-0235">DNA replication</keyword>
<dbReference type="GO" id="GO:0005664">
    <property type="term" value="C:nuclear origin of replication recognition complex"/>
    <property type="evidence" value="ECO:0007669"/>
    <property type="project" value="TreeGrafter"/>
</dbReference>
<evidence type="ECO:0000259" key="10">
    <source>
        <dbReference type="Pfam" id="PF21639"/>
    </source>
</evidence>
<dbReference type="OrthoDB" id="365981at2759"/>
<feature type="compositionally biased region" description="Low complexity" evidence="7">
    <location>
        <begin position="306"/>
        <end position="318"/>
    </location>
</feature>
<dbReference type="Gene3D" id="3.40.50.300">
    <property type="entry name" value="P-loop containing nucleotide triphosphate hydrolases"/>
    <property type="match status" value="1"/>
</dbReference>
<dbReference type="KEGG" id="cthr:CTHT_0006260"/>
<keyword evidence="4" id="KW-0547">Nucleotide-binding</keyword>
<proteinExistence type="inferred from homology"/>
<feature type="domain" description="Origin recognition complex subunit 5 C-terminal" evidence="9">
    <location>
        <begin position="350"/>
        <end position="527"/>
    </location>
</feature>
<dbReference type="Pfam" id="PF14630">
    <property type="entry name" value="ORC5_C"/>
    <property type="match status" value="1"/>
</dbReference>
<evidence type="ECO:0000256" key="4">
    <source>
        <dbReference type="ARBA" id="ARBA00022741"/>
    </source>
</evidence>
<evidence type="ECO:0000256" key="6">
    <source>
        <dbReference type="ARBA" id="ARBA00023242"/>
    </source>
</evidence>
<evidence type="ECO:0000256" key="3">
    <source>
        <dbReference type="ARBA" id="ARBA00022705"/>
    </source>
</evidence>
<dbReference type="InterPro" id="IPR020796">
    <property type="entry name" value="ORC5"/>
</dbReference>
<comment type="similarity">
    <text evidence="2">Belongs to the ORC5 family.</text>
</comment>
<dbReference type="Proteomes" id="UP000008066">
    <property type="component" value="Unassembled WGS sequence"/>
</dbReference>
<name>G0RYD1_CHATD</name>
<dbReference type="OMA" id="QLRRWHG"/>
<dbReference type="PANTHER" id="PTHR12705">
    <property type="entry name" value="ORIGIN RECOGNITION COMPLEX SUBUNIT 5"/>
    <property type="match status" value="1"/>
</dbReference>
<feature type="domain" description="Orc1-like AAA ATPase" evidence="8">
    <location>
        <begin position="18"/>
        <end position="172"/>
    </location>
</feature>
<evidence type="ECO:0000313" key="11">
    <source>
        <dbReference type="EMBL" id="EGS23917.1"/>
    </source>
</evidence>
<accession>G0RYD1</accession>
<comment type="subcellular location">
    <subcellularLocation>
        <location evidence="1">Nucleus</location>
    </subcellularLocation>
</comment>
<dbReference type="GO" id="GO:0003688">
    <property type="term" value="F:DNA replication origin binding"/>
    <property type="evidence" value="ECO:0007669"/>
    <property type="project" value="TreeGrafter"/>
</dbReference>
<dbReference type="InterPro" id="IPR027417">
    <property type="entry name" value="P-loop_NTPase"/>
</dbReference>
<dbReference type="PANTHER" id="PTHR12705:SF0">
    <property type="entry name" value="ORIGIN RECOGNITION COMPLEX SUBUNIT 5"/>
    <property type="match status" value="1"/>
</dbReference>
<protein>
    <submittedName>
        <fullName evidence="11">Uncharacterized protein</fullName>
    </submittedName>
</protein>
<evidence type="ECO:0000256" key="2">
    <source>
        <dbReference type="ARBA" id="ARBA00006269"/>
    </source>
</evidence>
<organism evidence="12">
    <name type="scientific">Chaetomium thermophilum (strain DSM 1495 / CBS 144.50 / IMI 039719)</name>
    <name type="common">Thermochaetoides thermophila</name>
    <dbReference type="NCBI Taxonomy" id="759272"/>
    <lineage>
        <taxon>Eukaryota</taxon>
        <taxon>Fungi</taxon>
        <taxon>Dikarya</taxon>
        <taxon>Ascomycota</taxon>
        <taxon>Pezizomycotina</taxon>
        <taxon>Sordariomycetes</taxon>
        <taxon>Sordariomycetidae</taxon>
        <taxon>Sordariales</taxon>
        <taxon>Chaetomiaceae</taxon>
        <taxon>Thermochaetoides</taxon>
    </lineage>
</organism>
<reference evidence="11 12" key="1">
    <citation type="journal article" date="2011" name="Cell">
        <title>Insight into structure and assembly of the nuclear pore complex by utilizing the genome of a eukaryotic thermophile.</title>
        <authorList>
            <person name="Amlacher S."/>
            <person name="Sarges P."/>
            <person name="Flemming D."/>
            <person name="van Noort V."/>
            <person name="Kunze R."/>
            <person name="Devos D.P."/>
            <person name="Arumugam M."/>
            <person name="Bork P."/>
            <person name="Hurt E."/>
        </authorList>
    </citation>
    <scope>NUCLEOTIDE SEQUENCE [LARGE SCALE GENOMIC DNA]</scope>
    <source>
        <strain evidence="12">DSM 1495 / CBS 144.50 / IMI 039719</strain>
    </source>
</reference>